<dbReference type="Gene3D" id="2.60.120.10">
    <property type="entry name" value="Jelly Rolls"/>
    <property type="match status" value="1"/>
</dbReference>
<dbReference type="GO" id="GO:0005829">
    <property type="term" value="C:cytosol"/>
    <property type="evidence" value="ECO:0007669"/>
    <property type="project" value="TreeGrafter"/>
</dbReference>
<dbReference type="EMBL" id="FNQP01000031">
    <property type="protein sequence ID" value="SEB07357.1"/>
    <property type="molecule type" value="Genomic_DNA"/>
</dbReference>
<dbReference type="CDD" id="cd00038">
    <property type="entry name" value="CAP_ED"/>
    <property type="match status" value="1"/>
</dbReference>
<accession>A0A1H4GD15</accession>
<dbReference type="InterPro" id="IPR050397">
    <property type="entry name" value="Env_Response_Regulators"/>
</dbReference>
<dbReference type="Pfam" id="PF00027">
    <property type="entry name" value="cNMP_binding"/>
    <property type="match status" value="1"/>
</dbReference>
<evidence type="ECO:0000256" key="2">
    <source>
        <dbReference type="ARBA" id="ARBA00023125"/>
    </source>
</evidence>
<reference evidence="6 7" key="1">
    <citation type="submission" date="2016-10" db="EMBL/GenBank/DDBJ databases">
        <authorList>
            <person name="de Groot N.N."/>
        </authorList>
    </citation>
    <scope>NUCLEOTIDE SEQUENCE [LARGE SCALE GENOMIC DNA]</scope>
    <source>
        <strain evidence="6 7">DSM 21228</strain>
    </source>
</reference>
<protein>
    <submittedName>
        <fullName evidence="6">CRP/FNR family transcriptional regulator, anaerobic regulatory protein</fullName>
    </submittedName>
</protein>
<dbReference type="STRING" id="525918.SAMN05660964_03401"/>
<dbReference type="Gene3D" id="1.10.10.10">
    <property type="entry name" value="Winged helix-like DNA-binding domain superfamily/Winged helix DNA-binding domain"/>
    <property type="match status" value="1"/>
</dbReference>
<dbReference type="RefSeq" id="WP_093070556.1">
    <property type="nucleotide sequence ID" value="NZ_FNQP01000031.1"/>
</dbReference>
<dbReference type="InterPro" id="IPR000595">
    <property type="entry name" value="cNMP-bd_dom"/>
</dbReference>
<evidence type="ECO:0000313" key="6">
    <source>
        <dbReference type="EMBL" id="SEB07357.1"/>
    </source>
</evidence>
<dbReference type="InterPro" id="IPR012318">
    <property type="entry name" value="HTH_CRP"/>
</dbReference>
<dbReference type="PROSITE" id="PS50042">
    <property type="entry name" value="CNMP_BINDING_3"/>
    <property type="match status" value="1"/>
</dbReference>
<dbReference type="SMART" id="SM00419">
    <property type="entry name" value="HTH_CRP"/>
    <property type="match status" value="1"/>
</dbReference>
<sequence>MSNIKGRGHCQSCQIRHLSIFAQLPMNRLIEIQAFQPSVVTYAADETIYHQGDNSLNAFTLRKGLVKLIKTLPNGRTQIVRVLRTGDLFGFDGFAGEAYNHTAIPLNEIEVCRLPLMDLAELKKQNPEIENTMMKRWIQHLREAEDMMLELGAKKAAERLASFLIRWCENSKGGWVALSLSRAEIGELLGLTIETVSRFLSDWKRQGFLNEQRGSIQLENVEGLRKAACSNGSC</sequence>
<keyword evidence="1" id="KW-0805">Transcription regulation</keyword>
<dbReference type="InterPro" id="IPR036388">
    <property type="entry name" value="WH-like_DNA-bd_sf"/>
</dbReference>
<dbReference type="AlphaFoldDB" id="A0A1H4GD15"/>
<dbReference type="PANTHER" id="PTHR24567">
    <property type="entry name" value="CRP FAMILY TRANSCRIPTIONAL REGULATORY PROTEIN"/>
    <property type="match status" value="1"/>
</dbReference>
<dbReference type="CDD" id="cd00092">
    <property type="entry name" value="HTH_CRP"/>
    <property type="match status" value="1"/>
</dbReference>
<keyword evidence="2" id="KW-0238">DNA-binding</keyword>
<feature type="domain" description="Cyclic nucleotide-binding" evidence="4">
    <location>
        <begin position="20"/>
        <end position="90"/>
    </location>
</feature>
<evidence type="ECO:0000256" key="1">
    <source>
        <dbReference type="ARBA" id="ARBA00023015"/>
    </source>
</evidence>
<dbReference type="SUPFAM" id="SSF46785">
    <property type="entry name" value="Winged helix' DNA-binding domain"/>
    <property type="match status" value="1"/>
</dbReference>
<gene>
    <name evidence="6" type="ORF">SAMN05660964_03401</name>
</gene>
<keyword evidence="7" id="KW-1185">Reference proteome</keyword>
<keyword evidence="3" id="KW-0804">Transcription</keyword>
<dbReference type="PRINTS" id="PR00034">
    <property type="entry name" value="HTHCRP"/>
</dbReference>
<name>A0A1H4GD15_9GAMM</name>
<proteinExistence type="predicted"/>
<feature type="domain" description="HTH crp-type" evidence="5">
    <location>
        <begin position="154"/>
        <end position="222"/>
    </location>
</feature>
<dbReference type="PROSITE" id="PS51063">
    <property type="entry name" value="HTH_CRP_2"/>
    <property type="match status" value="1"/>
</dbReference>
<dbReference type="InterPro" id="IPR018490">
    <property type="entry name" value="cNMP-bd_dom_sf"/>
</dbReference>
<evidence type="ECO:0000256" key="3">
    <source>
        <dbReference type="ARBA" id="ARBA00023163"/>
    </source>
</evidence>
<dbReference type="SUPFAM" id="SSF51206">
    <property type="entry name" value="cAMP-binding domain-like"/>
    <property type="match status" value="1"/>
</dbReference>
<dbReference type="GO" id="GO:0003700">
    <property type="term" value="F:DNA-binding transcription factor activity"/>
    <property type="evidence" value="ECO:0007669"/>
    <property type="project" value="TreeGrafter"/>
</dbReference>
<dbReference type="InterPro" id="IPR036390">
    <property type="entry name" value="WH_DNA-bd_sf"/>
</dbReference>
<evidence type="ECO:0000313" key="7">
    <source>
        <dbReference type="Proteomes" id="UP000199397"/>
    </source>
</evidence>
<dbReference type="PANTHER" id="PTHR24567:SF75">
    <property type="entry name" value="FUMARATE AND NITRATE REDUCTION REGULATORY PROTEIN"/>
    <property type="match status" value="1"/>
</dbReference>
<dbReference type="SMART" id="SM00100">
    <property type="entry name" value="cNMP"/>
    <property type="match status" value="1"/>
</dbReference>
<evidence type="ECO:0000259" key="4">
    <source>
        <dbReference type="PROSITE" id="PS50042"/>
    </source>
</evidence>
<dbReference type="GO" id="GO:0003677">
    <property type="term" value="F:DNA binding"/>
    <property type="evidence" value="ECO:0007669"/>
    <property type="project" value="UniProtKB-KW"/>
</dbReference>
<dbReference type="Pfam" id="PF13545">
    <property type="entry name" value="HTH_Crp_2"/>
    <property type="match status" value="1"/>
</dbReference>
<evidence type="ECO:0000259" key="5">
    <source>
        <dbReference type="PROSITE" id="PS51063"/>
    </source>
</evidence>
<dbReference type="Proteomes" id="UP000199397">
    <property type="component" value="Unassembled WGS sequence"/>
</dbReference>
<dbReference type="InterPro" id="IPR014710">
    <property type="entry name" value="RmlC-like_jellyroll"/>
</dbReference>
<dbReference type="OrthoDB" id="9126850at2"/>
<organism evidence="6 7">
    <name type="scientific">Thiothrix caldifontis</name>
    <dbReference type="NCBI Taxonomy" id="525918"/>
    <lineage>
        <taxon>Bacteria</taxon>
        <taxon>Pseudomonadati</taxon>
        <taxon>Pseudomonadota</taxon>
        <taxon>Gammaproteobacteria</taxon>
        <taxon>Thiotrichales</taxon>
        <taxon>Thiotrichaceae</taxon>
        <taxon>Thiothrix</taxon>
    </lineage>
</organism>